<sequence length="402" mass="47937">MKYYHTIFKQLHFDYGRMIWSVNHIPFFGALMSVCDHRNIGSLHSITFYAFLKVLTNGKIRKKQANTLFSLIDLSATGEISFSEMAFWAGIVVAQKDHLEREFLYMHAWKLWVTFNETGTDRISTNAFRKTGLFFDFDYPTIYFMYRDYNWDDEKPMEFERFRFYLMSCIHFKNLRRATAKYLRYKKFKIELLHLLHPALAKVLKDNLYPAPTTILRAMQAIKIPPIEGQEKIYSWSDVFALHWMRQWVSRHWQIFKLNLMKVMDSSCFCRWICKIFCCGLCWIGIEEETHDVADEAMKKCSKCGITAWNICCCCFCCCGCCCSCFMKNEVEAKHLKPLKPVIIRKDVEIEMLAEIEKKRHLYRPKHVVFSDDKEKWKSIGHDKSRCQINEQCEKFTYVIYY</sequence>
<dbReference type="SUPFAM" id="SSF47473">
    <property type="entry name" value="EF-hand"/>
    <property type="match status" value="1"/>
</dbReference>
<name>A0A1D2M9S8_ORCCI</name>
<proteinExistence type="predicted"/>
<dbReference type="GO" id="GO:0005509">
    <property type="term" value="F:calcium ion binding"/>
    <property type="evidence" value="ECO:0007669"/>
    <property type="project" value="InterPro"/>
</dbReference>
<dbReference type="PANTHER" id="PTHR47065:SF1">
    <property type="entry name" value="EF-HAND CALCIUM-BINDING DOMAIN-CONTAINING PROTEIN 9"/>
    <property type="match status" value="1"/>
</dbReference>
<dbReference type="InterPro" id="IPR011992">
    <property type="entry name" value="EF-hand-dom_pair"/>
</dbReference>
<reference evidence="2 3" key="1">
    <citation type="journal article" date="2016" name="Genome Biol. Evol.">
        <title>Gene Family Evolution Reflects Adaptation to Soil Environmental Stressors in the Genome of the Collembolan Orchesella cincta.</title>
        <authorList>
            <person name="Faddeeva-Vakhrusheva A."/>
            <person name="Derks M.F."/>
            <person name="Anvar S.Y."/>
            <person name="Agamennone V."/>
            <person name="Suring W."/>
            <person name="Smit S."/>
            <person name="van Straalen N.M."/>
            <person name="Roelofs D."/>
        </authorList>
    </citation>
    <scope>NUCLEOTIDE SEQUENCE [LARGE SCALE GENOMIC DNA]</scope>
    <source>
        <tissue evidence="2">Mixed pool</tissue>
    </source>
</reference>
<dbReference type="PROSITE" id="PS00018">
    <property type="entry name" value="EF_HAND_1"/>
    <property type="match status" value="1"/>
</dbReference>
<keyword evidence="3" id="KW-1185">Reference proteome</keyword>
<protein>
    <submittedName>
        <fullName evidence="2">EF-hand calcium-binding domain-containing protein 9</fullName>
    </submittedName>
</protein>
<gene>
    <name evidence="2" type="ORF">Ocin01_16945</name>
</gene>
<dbReference type="InterPro" id="IPR018247">
    <property type="entry name" value="EF_Hand_1_Ca_BS"/>
</dbReference>
<dbReference type="OrthoDB" id="427950at2759"/>
<dbReference type="EMBL" id="LJIJ01002411">
    <property type="protein sequence ID" value="ODM89737.1"/>
    <property type="molecule type" value="Genomic_DNA"/>
</dbReference>
<dbReference type="GO" id="GO:0061891">
    <property type="term" value="F:calcium ion sensor activity"/>
    <property type="evidence" value="ECO:0007669"/>
    <property type="project" value="TreeGrafter"/>
</dbReference>
<evidence type="ECO:0000313" key="3">
    <source>
        <dbReference type="Proteomes" id="UP000094527"/>
    </source>
</evidence>
<comment type="caution">
    <text evidence="2">The sequence shown here is derived from an EMBL/GenBank/DDBJ whole genome shotgun (WGS) entry which is preliminary data.</text>
</comment>
<dbReference type="STRING" id="48709.A0A1D2M9S8"/>
<dbReference type="Proteomes" id="UP000094527">
    <property type="component" value="Unassembled WGS sequence"/>
</dbReference>
<accession>A0A1D2M9S8</accession>
<keyword evidence="1" id="KW-0106">Calcium</keyword>
<organism evidence="2 3">
    <name type="scientific">Orchesella cincta</name>
    <name type="common">Springtail</name>
    <name type="synonym">Podura cincta</name>
    <dbReference type="NCBI Taxonomy" id="48709"/>
    <lineage>
        <taxon>Eukaryota</taxon>
        <taxon>Metazoa</taxon>
        <taxon>Ecdysozoa</taxon>
        <taxon>Arthropoda</taxon>
        <taxon>Hexapoda</taxon>
        <taxon>Collembola</taxon>
        <taxon>Entomobryomorpha</taxon>
        <taxon>Entomobryoidea</taxon>
        <taxon>Orchesellidae</taxon>
        <taxon>Orchesellinae</taxon>
        <taxon>Orchesella</taxon>
    </lineage>
</organism>
<dbReference type="PANTHER" id="PTHR47065">
    <property type="entry name" value="EF-HAND CALCIUM-BINDING DOMAIN-CONTAINING PROTEIN 9"/>
    <property type="match status" value="1"/>
</dbReference>
<dbReference type="OMA" id="RFYLMSC"/>
<dbReference type="InterPro" id="IPR042798">
    <property type="entry name" value="EFCAB9"/>
</dbReference>
<dbReference type="GO" id="GO:0005737">
    <property type="term" value="C:cytoplasm"/>
    <property type="evidence" value="ECO:0007669"/>
    <property type="project" value="TreeGrafter"/>
</dbReference>
<evidence type="ECO:0000313" key="2">
    <source>
        <dbReference type="EMBL" id="ODM89737.1"/>
    </source>
</evidence>
<dbReference type="AlphaFoldDB" id="A0A1D2M9S8"/>
<evidence type="ECO:0000256" key="1">
    <source>
        <dbReference type="ARBA" id="ARBA00022837"/>
    </source>
</evidence>